<evidence type="ECO:0000313" key="7">
    <source>
        <dbReference type="Proteomes" id="UP000236630"/>
    </source>
</evidence>
<dbReference type="InterPro" id="IPR045344">
    <property type="entry name" value="C-JID"/>
</dbReference>
<evidence type="ECO:0000256" key="1">
    <source>
        <dbReference type="ARBA" id="ARBA00022614"/>
    </source>
</evidence>
<evidence type="ECO:0000256" key="2">
    <source>
        <dbReference type="ARBA" id="ARBA00022737"/>
    </source>
</evidence>
<dbReference type="Pfam" id="PF20160">
    <property type="entry name" value="C-JID"/>
    <property type="match status" value="1"/>
</dbReference>
<evidence type="ECO:0000313" key="6">
    <source>
        <dbReference type="EMBL" id="GAY63380.1"/>
    </source>
</evidence>
<evidence type="ECO:0000259" key="4">
    <source>
        <dbReference type="Pfam" id="PF20160"/>
    </source>
</evidence>
<keyword evidence="2" id="KW-0677">Repeat</keyword>
<evidence type="ECO:0000256" key="3">
    <source>
        <dbReference type="ARBA" id="ARBA00022821"/>
    </source>
</evidence>
<evidence type="ECO:0000259" key="5">
    <source>
        <dbReference type="Pfam" id="PF23286"/>
    </source>
</evidence>
<reference evidence="6 7" key="1">
    <citation type="journal article" date="2017" name="Front. Genet.">
        <title>Draft sequencing of the heterozygous diploid genome of Satsuma (Citrus unshiu Marc.) using a hybrid assembly approach.</title>
        <authorList>
            <person name="Shimizu T."/>
            <person name="Tanizawa Y."/>
            <person name="Mochizuki T."/>
            <person name="Nagasaki H."/>
            <person name="Yoshioka T."/>
            <person name="Toyoda A."/>
            <person name="Fujiyama A."/>
            <person name="Kaminuma E."/>
            <person name="Nakamura Y."/>
        </authorList>
    </citation>
    <scope>NUCLEOTIDE SEQUENCE [LARGE SCALE GENOMIC DNA]</scope>
    <source>
        <strain evidence="7">cv. Miyagawa wase</strain>
    </source>
</reference>
<sequence length="360" mass="41013">MSKVKEMHLNSDTFTKMPKLRFLKFYRSSINGENKCKQQHHGKLKQIIISAGNFFTKTPKPSFIPYLKELVILNLRGCKGLKKLPEISSLSNIEKIILSGTAIEELPSSVGCLSGLVLLHLQACKMLKSLPCSLFKLKSLEDLNLCRCSNLRRFPEEIGNVEASNSLYAYGTASSEVPSSIVRSNNFRFLSFRESRALEGYVILPGNEIPKWFRFQSVGSSSSITLEMLAAGCFNKNRIIGFAFSAIVAFCVKRLTAKLFCEFKFKPKDRDPHVIETSFQLFTDVESDHILLGYYFFREEDFNILPEYYCSLEAVQFYFKEAFCFERLECCGVKKCGIHLFHSPDPSGSFKCNEEEKEEP</sequence>
<keyword evidence="3" id="KW-0611">Plant defense</keyword>
<feature type="non-terminal residue" evidence="6">
    <location>
        <position position="360"/>
    </location>
</feature>
<dbReference type="SUPFAM" id="SSF52058">
    <property type="entry name" value="L domain-like"/>
    <property type="match status" value="1"/>
</dbReference>
<proteinExistence type="predicted"/>
<protein>
    <submittedName>
        <fullName evidence="6">Uncharacterized protein</fullName>
    </submittedName>
</protein>
<dbReference type="PANTHER" id="PTHR16083:SF25">
    <property type="entry name" value="C-JID DOMAIN-CONTAINING PROTEIN"/>
    <property type="match status" value="1"/>
</dbReference>
<dbReference type="InterPro" id="IPR032675">
    <property type="entry name" value="LRR_dom_sf"/>
</dbReference>
<feature type="domain" description="C-JID" evidence="4">
    <location>
        <begin position="204"/>
        <end position="344"/>
    </location>
</feature>
<accession>A0A2H5QFH6</accession>
<organism evidence="6 7">
    <name type="scientific">Citrus unshiu</name>
    <name type="common">Satsuma mandarin</name>
    <name type="synonym">Citrus nobilis var. unshiu</name>
    <dbReference type="NCBI Taxonomy" id="55188"/>
    <lineage>
        <taxon>Eukaryota</taxon>
        <taxon>Viridiplantae</taxon>
        <taxon>Streptophyta</taxon>
        <taxon>Embryophyta</taxon>
        <taxon>Tracheophyta</taxon>
        <taxon>Spermatophyta</taxon>
        <taxon>Magnoliopsida</taxon>
        <taxon>eudicotyledons</taxon>
        <taxon>Gunneridae</taxon>
        <taxon>Pentapetalae</taxon>
        <taxon>rosids</taxon>
        <taxon>malvids</taxon>
        <taxon>Sapindales</taxon>
        <taxon>Rutaceae</taxon>
        <taxon>Aurantioideae</taxon>
        <taxon>Citrus</taxon>
    </lineage>
</organism>
<dbReference type="AlphaFoldDB" id="A0A2H5QFH6"/>
<name>A0A2H5QFH6_CITUN</name>
<feature type="domain" description="Disease resistance protein RPS4B/Roq1-like leucine-rich repeats" evidence="5">
    <location>
        <begin position="67"/>
        <end position="152"/>
    </location>
</feature>
<dbReference type="InterPro" id="IPR058546">
    <property type="entry name" value="RPS4B/Roq1-like_LRR"/>
</dbReference>
<comment type="caution">
    <text evidence="6">The sequence shown here is derived from an EMBL/GenBank/DDBJ whole genome shotgun (WGS) entry which is preliminary data.</text>
</comment>
<dbReference type="Gene3D" id="3.80.10.10">
    <property type="entry name" value="Ribonuclease Inhibitor"/>
    <property type="match status" value="1"/>
</dbReference>
<gene>
    <name evidence="6" type="ORF">CUMW_225070</name>
</gene>
<dbReference type="PANTHER" id="PTHR16083">
    <property type="entry name" value="LEUCINE RICH REPEAT CONTAINING PROTEIN"/>
    <property type="match status" value="1"/>
</dbReference>
<dbReference type="Pfam" id="PF23286">
    <property type="entry name" value="LRR_13"/>
    <property type="match status" value="1"/>
</dbReference>
<dbReference type="EMBL" id="BDQV01000348">
    <property type="protein sequence ID" value="GAY63380.1"/>
    <property type="molecule type" value="Genomic_DNA"/>
</dbReference>
<keyword evidence="1" id="KW-0433">Leucine-rich repeat</keyword>
<keyword evidence="7" id="KW-1185">Reference proteome</keyword>
<dbReference type="Proteomes" id="UP000236630">
    <property type="component" value="Unassembled WGS sequence"/>
</dbReference>